<dbReference type="GO" id="GO:0004674">
    <property type="term" value="F:protein serine/threonine kinase activity"/>
    <property type="evidence" value="ECO:0007669"/>
    <property type="project" value="UniProtKB-KW"/>
</dbReference>
<dbReference type="SMART" id="SM00220">
    <property type="entry name" value="S_TKc"/>
    <property type="match status" value="1"/>
</dbReference>
<proteinExistence type="predicted"/>
<keyword evidence="11" id="KW-0812">Transmembrane</keyword>
<evidence type="ECO:0000256" key="2">
    <source>
        <dbReference type="ARBA" id="ARBA00022527"/>
    </source>
</evidence>
<dbReference type="GO" id="GO:0005524">
    <property type="term" value="F:ATP binding"/>
    <property type="evidence" value="ECO:0007669"/>
    <property type="project" value="UniProtKB-UniRule"/>
</dbReference>
<evidence type="ECO:0000256" key="9">
    <source>
        <dbReference type="PROSITE-ProRule" id="PRU10141"/>
    </source>
</evidence>
<evidence type="ECO:0000313" key="15">
    <source>
        <dbReference type="Proteomes" id="UP000184342"/>
    </source>
</evidence>
<keyword evidence="3" id="KW-0808">Transferase</keyword>
<sequence length="611" mass="66203">MLKKGMFIGERYEILELIGSGGMSDVYKAKCHKLNRFVAIKVLKKEFAQDKNFLMKFKVEAQSVAGLTHSNIVNVYDVGTDDGINYIVMEYVEGITLKRYIEKKKRLGVKEAVSIAIQVAQGIEAAHNNQIVHRDIKPQNILISREGKVKVTDFGIARAASANTVTSSAAMGSVHYISPEQARGGFVDEKSDIYSLGITMFEMLTGHVPFDGDSTVTIALRQIQDELPSIRAEVPEVPMSVCRIIEKCTQKKPDRRYLKVSSLIADLKKSLISPDEDFVKIIPVNDNSSTVMLSDAEVTAIRNGSREDSLKESALEDDLNDDGFEEDDELNEVNPKLDKLITIGSIAAGVVILIIFILLIVKFLGGLESCSGSTSTETTTQEVSAAQVEVPELVGLSEDEIRASLENLALGVKFTYEASNDVEQGLAISQSVGAGEMVDENTTIEVAISQGKEEVLVPDLIGKSKSDAIAQLTALGLNNTVVTEYNAGYPLDTVYNTTPGASEKVKYGDTITLYVSRGAEVKSVEVPNLMGLTKTQAENALISVGLTLGKVTYEETTAANIDKVIRQLTTAYSVLEQGSSVDVVLGKETPTETTTVTETTTKKNDSGQATQ</sequence>
<evidence type="ECO:0000259" key="13">
    <source>
        <dbReference type="PROSITE" id="PS51178"/>
    </source>
</evidence>
<dbReference type="InterPro" id="IPR008271">
    <property type="entry name" value="Ser/Thr_kinase_AS"/>
</dbReference>
<dbReference type="PROSITE" id="PS51178">
    <property type="entry name" value="PASTA"/>
    <property type="match status" value="3"/>
</dbReference>
<evidence type="ECO:0000256" key="3">
    <source>
        <dbReference type="ARBA" id="ARBA00022679"/>
    </source>
</evidence>
<keyword evidence="11" id="KW-1133">Transmembrane helix</keyword>
<evidence type="ECO:0000256" key="5">
    <source>
        <dbReference type="ARBA" id="ARBA00022777"/>
    </source>
</evidence>
<feature type="domain" description="PASTA" evidence="13">
    <location>
        <begin position="451"/>
        <end position="517"/>
    </location>
</feature>
<accession>A0A1M6ERH6</accession>
<dbReference type="InterPro" id="IPR011009">
    <property type="entry name" value="Kinase-like_dom_sf"/>
</dbReference>
<evidence type="ECO:0000256" key="10">
    <source>
        <dbReference type="SAM" id="MobiDB-lite"/>
    </source>
</evidence>
<comment type="catalytic activity">
    <reaction evidence="8">
        <text>L-seryl-[protein] + ATP = O-phospho-L-seryl-[protein] + ADP + H(+)</text>
        <dbReference type="Rhea" id="RHEA:17989"/>
        <dbReference type="Rhea" id="RHEA-COMP:9863"/>
        <dbReference type="Rhea" id="RHEA-COMP:11604"/>
        <dbReference type="ChEBI" id="CHEBI:15378"/>
        <dbReference type="ChEBI" id="CHEBI:29999"/>
        <dbReference type="ChEBI" id="CHEBI:30616"/>
        <dbReference type="ChEBI" id="CHEBI:83421"/>
        <dbReference type="ChEBI" id="CHEBI:456216"/>
        <dbReference type="EC" id="2.7.11.1"/>
    </reaction>
</comment>
<dbReference type="EMBL" id="FQYT01000008">
    <property type="protein sequence ID" value="SHI88104.1"/>
    <property type="molecule type" value="Genomic_DNA"/>
</dbReference>
<dbReference type="InterPro" id="IPR005543">
    <property type="entry name" value="PASTA_dom"/>
</dbReference>
<dbReference type="PROSITE" id="PS50011">
    <property type="entry name" value="PROTEIN_KINASE_DOM"/>
    <property type="match status" value="1"/>
</dbReference>
<keyword evidence="4 9" id="KW-0547">Nucleotide-binding</keyword>
<keyword evidence="2 14" id="KW-0723">Serine/threonine-protein kinase</keyword>
<dbReference type="NCBIfam" id="NF033483">
    <property type="entry name" value="PknB_PASTA_kin"/>
    <property type="match status" value="1"/>
</dbReference>
<feature type="transmembrane region" description="Helical" evidence="11">
    <location>
        <begin position="340"/>
        <end position="361"/>
    </location>
</feature>
<keyword evidence="5 14" id="KW-0418">Kinase</keyword>
<evidence type="ECO:0000256" key="8">
    <source>
        <dbReference type="ARBA" id="ARBA00048679"/>
    </source>
</evidence>
<dbReference type="Proteomes" id="UP000184342">
    <property type="component" value="Unassembled WGS sequence"/>
</dbReference>
<dbReference type="InterPro" id="IPR000719">
    <property type="entry name" value="Prot_kinase_dom"/>
</dbReference>
<dbReference type="SMART" id="SM00740">
    <property type="entry name" value="PASTA"/>
    <property type="match status" value="3"/>
</dbReference>
<dbReference type="Gene3D" id="1.10.510.10">
    <property type="entry name" value="Transferase(Phosphotransferase) domain 1"/>
    <property type="match status" value="1"/>
</dbReference>
<protein>
    <recommendedName>
        <fullName evidence="1">non-specific serine/threonine protein kinase</fullName>
        <ecNumber evidence="1">2.7.11.1</ecNumber>
    </recommendedName>
</protein>
<evidence type="ECO:0000256" key="4">
    <source>
        <dbReference type="ARBA" id="ARBA00022741"/>
    </source>
</evidence>
<keyword evidence="11" id="KW-0472">Membrane</keyword>
<dbReference type="RefSeq" id="WP_073993247.1">
    <property type="nucleotide sequence ID" value="NZ_FQYT01000008.1"/>
</dbReference>
<feature type="region of interest" description="Disordered" evidence="10">
    <location>
        <begin position="591"/>
        <end position="611"/>
    </location>
</feature>
<dbReference type="PROSITE" id="PS00108">
    <property type="entry name" value="PROTEIN_KINASE_ST"/>
    <property type="match status" value="1"/>
</dbReference>
<dbReference type="Gene3D" id="3.30.200.20">
    <property type="entry name" value="Phosphorylase Kinase, domain 1"/>
    <property type="match status" value="1"/>
</dbReference>
<dbReference type="SUPFAM" id="SSF56112">
    <property type="entry name" value="Protein kinase-like (PK-like)"/>
    <property type="match status" value="1"/>
</dbReference>
<evidence type="ECO:0000259" key="12">
    <source>
        <dbReference type="PROSITE" id="PS50011"/>
    </source>
</evidence>
<dbReference type="CDD" id="cd06577">
    <property type="entry name" value="PASTA_pknB"/>
    <property type="match status" value="3"/>
</dbReference>
<dbReference type="Gene3D" id="3.30.10.20">
    <property type="match status" value="3"/>
</dbReference>
<organism evidence="14 15">
    <name type="scientific">Parasporobacterium paucivorans DSM 15970</name>
    <dbReference type="NCBI Taxonomy" id="1122934"/>
    <lineage>
        <taxon>Bacteria</taxon>
        <taxon>Bacillati</taxon>
        <taxon>Bacillota</taxon>
        <taxon>Clostridia</taxon>
        <taxon>Lachnospirales</taxon>
        <taxon>Lachnospiraceae</taxon>
        <taxon>Parasporobacterium</taxon>
    </lineage>
</organism>
<evidence type="ECO:0000256" key="1">
    <source>
        <dbReference type="ARBA" id="ARBA00012513"/>
    </source>
</evidence>
<dbReference type="AlphaFoldDB" id="A0A1M6ERH6"/>
<dbReference type="PROSITE" id="PS00107">
    <property type="entry name" value="PROTEIN_KINASE_ATP"/>
    <property type="match status" value="1"/>
</dbReference>
<reference evidence="14 15" key="1">
    <citation type="submission" date="2016-11" db="EMBL/GenBank/DDBJ databases">
        <authorList>
            <person name="Jaros S."/>
            <person name="Januszkiewicz K."/>
            <person name="Wedrychowicz H."/>
        </authorList>
    </citation>
    <scope>NUCLEOTIDE SEQUENCE [LARGE SCALE GENOMIC DNA]</scope>
    <source>
        <strain evidence="14 15">DSM 15970</strain>
    </source>
</reference>
<dbReference type="OrthoDB" id="9788659at2"/>
<evidence type="ECO:0000256" key="7">
    <source>
        <dbReference type="ARBA" id="ARBA00047899"/>
    </source>
</evidence>
<dbReference type="PANTHER" id="PTHR43289:SF34">
    <property type="entry name" value="SERINE_THREONINE-PROTEIN KINASE YBDM-RELATED"/>
    <property type="match status" value="1"/>
</dbReference>
<dbReference type="FunFam" id="3.30.200.20:FF:000035">
    <property type="entry name" value="Serine/threonine protein kinase Stk1"/>
    <property type="match status" value="1"/>
</dbReference>
<feature type="domain" description="PASTA" evidence="13">
    <location>
        <begin position="520"/>
        <end position="587"/>
    </location>
</feature>
<keyword evidence="6 9" id="KW-0067">ATP-binding</keyword>
<evidence type="ECO:0000313" key="14">
    <source>
        <dbReference type="EMBL" id="SHI88104.1"/>
    </source>
</evidence>
<keyword evidence="15" id="KW-1185">Reference proteome</keyword>
<dbReference type="CDD" id="cd14014">
    <property type="entry name" value="STKc_PknB_like"/>
    <property type="match status" value="1"/>
</dbReference>
<dbReference type="InterPro" id="IPR017441">
    <property type="entry name" value="Protein_kinase_ATP_BS"/>
</dbReference>
<name>A0A1M6ERH6_9FIRM</name>
<evidence type="ECO:0000256" key="11">
    <source>
        <dbReference type="SAM" id="Phobius"/>
    </source>
</evidence>
<comment type="catalytic activity">
    <reaction evidence="7">
        <text>L-threonyl-[protein] + ATP = O-phospho-L-threonyl-[protein] + ADP + H(+)</text>
        <dbReference type="Rhea" id="RHEA:46608"/>
        <dbReference type="Rhea" id="RHEA-COMP:11060"/>
        <dbReference type="Rhea" id="RHEA-COMP:11605"/>
        <dbReference type="ChEBI" id="CHEBI:15378"/>
        <dbReference type="ChEBI" id="CHEBI:30013"/>
        <dbReference type="ChEBI" id="CHEBI:30616"/>
        <dbReference type="ChEBI" id="CHEBI:61977"/>
        <dbReference type="ChEBI" id="CHEBI:456216"/>
        <dbReference type="EC" id="2.7.11.1"/>
    </reaction>
</comment>
<dbReference type="EC" id="2.7.11.1" evidence="1"/>
<evidence type="ECO:0000256" key="6">
    <source>
        <dbReference type="ARBA" id="ARBA00022840"/>
    </source>
</evidence>
<feature type="domain" description="PASTA" evidence="13">
    <location>
        <begin position="384"/>
        <end position="450"/>
    </location>
</feature>
<dbReference type="STRING" id="1122934.SAMN02745691_00984"/>
<dbReference type="Pfam" id="PF03793">
    <property type="entry name" value="PASTA"/>
    <property type="match status" value="3"/>
</dbReference>
<feature type="binding site" evidence="9">
    <location>
        <position position="41"/>
    </location>
    <ligand>
        <name>ATP</name>
        <dbReference type="ChEBI" id="CHEBI:30616"/>
    </ligand>
</feature>
<feature type="domain" description="Protein kinase" evidence="12">
    <location>
        <begin position="12"/>
        <end position="279"/>
    </location>
</feature>
<dbReference type="Pfam" id="PF00069">
    <property type="entry name" value="Pkinase"/>
    <property type="match status" value="1"/>
</dbReference>
<dbReference type="FunFam" id="1.10.510.10:FF:000021">
    <property type="entry name" value="Serine/threonine protein kinase"/>
    <property type="match status" value="1"/>
</dbReference>
<gene>
    <name evidence="14" type="ORF">SAMN02745691_00984</name>
</gene>
<dbReference type="PANTHER" id="PTHR43289">
    <property type="entry name" value="MITOGEN-ACTIVATED PROTEIN KINASE KINASE KINASE 20-RELATED"/>
    <property type="match status" value="1"/>
</dbReference>